<feature type="non-terminal residue" evidence="2">
    <location>
        <position position="1"/>
    </location>
</feature>
<dbReference type="EMBL" id="GECU01030122">
    <property type="protein sequence ID" value="JAS77584.1"/>
    <property type="molecule type" value="Transcribed_RNA"/>
</dbReference>
<proteinExistence type="predicted"/>
<evidence type="ECO:0000256" key="1">
    <source>
        <dbReference type="SAM" id="MobiDB-lite"/>
    </source>
</evidence>
<reference evidence="2" key="1">
    <citation type="submission" date="2015-11" db="EMBL/GenBank/DDBJ databases">
        <title>De novo transcriptome assembly of four potential Pierce s Disease insect vectors from Arizona vineyards.</title>
        <authorList>
            <person name="Tassone E.E."/>
        </authorList>
    </citation>
    <scope>NUCLEOTIDE SEQUENCE</scope>
</reference>
<gene>
    <name evidence="2" type="ORF">g.48016</name>
</gene>
<protein>
    <submittedName>
        <fullName evidence="2">Uncharacterized protein</fullName>
    </submittedName>
</protein>
<feature type="compositionally biased region" description="Low complexity" evidence="1">
    <location>
        <begin position="50"/>
        <end position="62"/>
    </location>
</feature>
<organism evidence="2">
    <name type="scientific">Homalodisca liturata</name>
    <dbReference type="NCBI Taxonomy" id="320908"/>
    <lineage>
        <taxon>Eukaryota</taxon>
        <taxon>Metazoa</taxon>
        <taxon>Ecdysozoa</taxon>
        <taxon>Arthropoda</taxon>
        <taxon>Hexapoda</taxon>
        <taxon>Insecta</taxon>
        <taxon>Pterygota</taxon>
        <taxon>Neoptera</taxon>
        <taxon>Paraneoptera</taxon>
        <taxon>Hemiptera</taxon>
        <taxon>Auchenorrhyncha</taxon>
        <taxon>Membracoidea</taxon>
        <taxon>Cicadellidae</taxon>
        <taxon>Cicadellinae</taxon>
        <taxon>Proconiini</taxon>
        <taxon>Homalodisca</taxon>
    </lineage>
</organism>
<dbReference type="AlphaFoldDB" id="A0A1B6HSB7"/>
<accession>A0A1B6HSB7</accession>
<evidence type="ECO:0000313" key="2">
    <source>
        <dbReference type="EMBL" id="JAS77584.1"/>
    </source>
</evidence>
<name>A0A1B6HSB7_9HEMI</name>
<feature type="region of interest" description="Disordered" evidence="1">
    <location>
        <begin position="43"/>
        <end position="62"/>
    </location>
</feature>
<sequence>EDDILLATFSLDSLVQDITSHKEMMFKKLICFCLVVAIVSSDTTEEDSSSIETPPSTSSSVIPTLEELKHGANPKNKGVSLRSSDSLFGLGIGANLLGVHAGAGIGHGRGGYGDMGQGFVGKPAGSQYP</sequence>
<feature type="non-terminal residue" evidence="2">
    <location>
        <position position="129"/>
    </location>
</feature>